<evidence type="ECO:0000313" key="5">
    <source>
        <dbReference type="RefSeq" id="XP_002739684.2"/>
    </source>
</evidence>
<dbReference type="InterPro" id="IPR015915">
    <property type="entry name" value="Kelch-typ_b-propeller"/>
</dbReference>
<feature type="domain" description="BTB" evidence="3">
    <location>
        <begin position="173"/>
        <end position="240"/>
    </location>
</feature>
<evidence type="ECO:0000313" key="4">
    <source>
        <dbReference type="Proteomes" id="UP000694865"/>
    </source>
</evidence>
<dbReference type="SMART" id="SM00875">
    <property type="entry name" value="BACK"/>
    <property type="match status" value="1"/>
</dbReference>
<organism evidence="4 5">
    <name type="scientific">Saccoglossus kowalevskii</name>
    <name type="common">Acorn worm</name>
    <dbReference type="NCBI Taxonomy" id="10224"/>
    <lineage>
        <taxon>Eukaryota</taxon>
        <taxon>Metazoa</taxon>
        <taxon>Hemichordata</taxon>
        <taxon>Enteropneusta</taxon>
        <taxon>Harrimaniidae</taxon>
        <taxon>Saccoglossus</taxon>
    </lineage>
</organism>
<dbReference type="GeneID" id="100376337"/>
<dbReference type="Proteomes" id="UP000694865">
    <property type="component" value="Unplaced"/>
</dbReference>
<dbReference type="RefSeq" id="XP_002739684.2">
    <property type="nucleotide sequence ID" value="XM_002739638.2"/>
</dbReference>
<dbReference type="Gene3D" id="3.30.710.10">
    <property type="entry name" value="Potassium Channel Kv1.1, Chain A"/>
    <property type="match status" value="2"/>
</dbReference>
<dbReference type="PANTHER" id="PTHR45632:SF3">
    <property type="entry name" value="KELCH-LIKE PROTEIN 32"/>
    <property type="match status" value="1"/>
</dbReference>
<dbReference type="InterPro" id="IPR006652">
    <property type="entry name" value="Kelch_1"/>
</dbReference>
<dbReference type="SMART" id="SM00612">
    <property type="entry name" value="Kelch"/>
    <property type="match status" value="3"/>
</dbReference>
<proteinExistence type="predicted"/>
<dbReference type="InterPro" id="IPR011705">
    <property type="entry name" value="BACK"/>
</dbReference>
<dbReference type="CDD" id="cd18186">
    <property type="entry name" value="BTB_POZ_ZBTB_KLHL-like"/>
    <property type="match status" value="1"/>
</dbReference>
<evidence type="ECO:0000256" key="2">
    <source>
        <dbReference type="ARBA" id="ARBA00022737"/>
    </source>
</evidence>
<name>A0ABM0GXQ1_SACKO</name>
<evidence type="ECO:0000259" key="3">
    <source>
        <dbReference type="PROSITE" id="PS50097"/>
    </source>
</evidence>
<dbReference type="SUPFAM" id="SSF54695">
    <property type="entry name" value="POZ domain"/>
    <property type="match status" value="2"/>
</dbReference>
<evidence type="ECO:0000256" key="1">
    <source>
        <dbReference type="ARBA" id="ARBA00022441"/>
    </source>
</evidence>
<dbReference type="Pfam" id="PF01344">
    <property type="entry name" value="Kelch_1"/>
    <property type="match status" value="2"/>
</dbReference>
<dbReference type="PANTHER" id="PTHR45632">
    <property type="entry name" value="LD33804P"/>
    <property type="match status" value="1"/>
</dbReference>
<dbReference type="Gene3D" id="2.120.10.80">
    <property type="entry name" value="Kelch-type beta propeller"/>
    <property type="match status" value="1"/>
</dbReference>
<dbReference type="SMART" id="SM00225">
    <property type="entry name" value="BTB"/>
    <property type="match status" value="2"/>
</dbReference>
<sequence length="731" mass="83263">MGTVSSTPKNRRRIVSDSSHQSRVLNLLNVMRQNNELTDFIIKAGDLEFKCHKALLMAASFNGHNKKTNEMWIRESTVTFHKVKSAAVGAVIDFIYTSNICIEEGNLKDVTTIAKKIQLWSLEKACEQFYTEISTQQKHKIKTNTKKINFCDVNHARAILLSLNEMRHIPKLTDTVIEVAGKYFQCHRAVLASGSDYFKAMFTNEMQEKKCNHVKLNEVNPRIFKILLDFLYTPQMLLNSSCLEEVLVTANYLQIQSEILTDHCAKLMLDKLSLSNCLKVLNSSPALLCPAVDREAITLIITHFCSLYKSKEFLELSRHHLIEIISNDSLDVNEEDMVLDAVVRWINFDKTRQSHIGEVMQHVRFPFINKNYLDSAISRQPSVMQSPIISQHIKQARKFPVTCPSQENNNQFKPRVSLTTPGILLFGGEDGENGYISAQCYMSQTGKWNNLSTLPSTLTCIKVVTLNNDVYVMGGEDFATFGDIMWKYNTRYNTWSKKSPMNMKRRNYAVCSLSGLIYCIGGISSGKFCMDEVEVYDPETNMWQQGTPLLEGMGGPIAVAYKERNRLLVFNSDDSVDTMQAYLPAFGKWYLISAYHPPPNIGHFRDAFLLNSEIYIVGGTKNTEDPYIWVFDLASLSWSRGIPLPHKQTCDNDILCITNVNRKIYLISKEYTRTKLGIEVKQLHFDLFDCMTGQSTTLQSLTSTSNWPSCNMAAVNVYKHTAKEYSEMYTE</sequence>
<reference evidence="5" key="1">
    <citation type="submission" date="2025-08" db="UniProtKB">
        <authorList>
            <consortium name="RefSeq"/>
        </authorList>
    </citation>
    <scope>IDENTIFICATION</scope>
    <source>
        <tissue evidence="5">Testes</tissue>
    </source>
</reference>
<feature type="domain" description="BTB" evidence="3">
    <location>
        <begin position="38"/>
        <end position="104"/>
    </location>
</feature>
<protein>
    <submittedName>
        <fullName evidence="5">Kelch-like protein 21-like</fullName>
    </submittedName>
</protein>
<dbReference type="Pfam" id="PF07707">
    <property type="entry name" value="BACK"/>
    <property type="match status" value="1"/>
</dbReference>
<dbReference type="SUPFAM" id="SSF117281">
    <property type="entry name" value="Kelch motif"/>
    <property type="match status" value="1"/>
</dbReference>
<accession>A0ABM0GXQ1</accession>
<dbReference type="Pfam" id="PF00651">
    <property type="entry name" value="BTB"/>
    <property type="match status" value="2"/>
</dbReference>
<dbReference type="Gene3D" id="1.25.40.420">
    <property type="match status" value="1"/>
</dbReference>
<dbReference type="InterPro" id="IPR000210">
    <property type="entry name" value="BTB/POZ_dom"/>
</dbReference>
<gene>
    <name evidence="5" type="primary">LOC100376337</name>
</gene>
<keyword evidence="1" id="KW-0880">Kelch repeat</keyword>
<dbReference type="PROSITE" id="PS50097">
    <property type="entry name" value="BTB"/>
    <property type="match status" value="2"/>
</dbReference>
<dbReference type="InterPro" id="IPR011333">
    <property type="entry name" value="SKP1/BTB/POZ_sf"/>
</dbReference>
<keyword evidence="4" id="KW-1185">Reference proteome</keyword>
<keyword evidence="2" id="KW-0677">Repeat</keyword>